<evidence type="ECO:0000313" key="1">
    <source>
        <dbReference type="EMBL" id="TBN03890.1"/>
    </source>
</evidence>
<keyword evidence="2" id="KW-1185">Reference proteome</keyword>
<evidence type="ECO:0000313" key="2">
    <source>
        <dbReference type="Proteomes" id="UP000291142"/>
    </source>
</evidence>
<dbReference type="AlphaFoldDB" id="A0A4Q9FD34"/>
<dbReference type="Proteomes" id="UP000291142">
    <property type="component" value="Unassembled WGS sequence"/>
</dbReference>
<protein>
    <recommendedName>
        <fullName evidence="3">DUF4468 domain-containing protein</fullName>
    </recommendedName>
</protein>
<sequence>MKKVLKKSFVFVFHFSVGLFSQNEKFELTPQGFKNANDTSIDYVIIDAPNLTKSQLYRRTLDNIKDSIPSINFLKPFKKDSILVKGFEFEKVKRNFLHFFDISYAVSISLMDDKIKIYAPTFKLTGGSTHPQTLHLVYTKFSFDGSNLGIYGKKDKLKSKKAKVDLENYFNNFIKLYASSINN</sequence>
<name>A0A4Q9FD34_9FLAO</name>
<dbReference type="RefSeq" id="WP_130963962.1">
    <property type="nucleotide sequence ID" value="NZ_SIRT01000005.1"/>
</dbReference>
<reference evidence="1 2" key="1">
    <citation type="submission" date="2019-02" db="EMBL/GenBank/DDBJ databases">
        <title>Hyunsoonleella sp., isolated from marine sediment.</title>
        <authorList>
            <person name="Liu B.-T."/>
        </authorList>
    </citation>
    <scope>NUCLEOTIDE SEQUENCE [LARGE SCALE GENOMIC DNA]</scope>
    <source>
        <strain evidence="1 2">T58</strain>
    </source>
</reference>
<proteinExistence type="predicted"/>
<dbReference type="OrthoDB" id="708866at2"/>
<organism evidence="1 2">
    <name type="scientific">Hyunsoonleella flava</name>
    <dbReference type="NCBI Taxonomy" id="2527939"/>
    <lineage>
        <taxon>Bacteria</taxon>
        <taxon>Pseudomonadati</taxon>
        <taxon>Bacteroidota</taxon>
        <taxon>Flavobacteriia</taxon>
        <taxon>Flavobacteriales</taxon>
        <taxon>Flavobacteriaceae</taxon>
    </lineage>
</organism>
<gene>
    <name evidence="1" type="ORF">EYD45_07660</name>
</gene>
<dbReference type="EMBL" id="SIRT01000005">
    <property type="protein sequence ID" value="TBN03890.1"/>
    <property type="molecule type" value="Genomic_DNA"/>
</dbReference>
<evidence type="ECO:0008006" key="3">
    <source>
        <dbReference type="Google" id="ProtNLM"/>
    </source>
</evidence>
<accession>A0A4Q9FD34</accession>
<comment type="caution">
    <text evidence="1">The sequence shown here is derived from an EMBL/GenBank/DDBJ whole genome shotgun (WGS) entry which is preliminary data.</text>
</comment>